<evidence type="ECO:0000313" key="2">
    <source>
        <dbReference type="EMBL" id="SOQ44178.1"/>
    </source>
</evidence>
<accession>A0A2H1VTR2</accession>
<gene>
    <name evidence="2" type="ORF">SFRICE_021912</name>
</gene>
<evidence type="ECO:0000256" key="1">
    <source>
        <dbReference type="SAM" id="Phobius"/>
    </source>
</evidence>
<reference evidence="2" key="1">
    <citation type="submission" date="2016-07" db="EMBL/GenBank/DDBJ databases">
        <authorList>
            <person name="Bretaudeau A."/>
        </authorList>
    </citation>
    <scope>NUCLEOTIDE SEQUENCE</scope>
    <source>
        <strain evidence="2">Rice</strain>
        <tissue evidence="2">Whole body</tissue>
    </source>
</reference>
<sequence length="64" mass="7282">MKMEVKQRPAAQRYSKPCKGFPPKTGICNNFDLIEIVFICVAFTFLLIIVTQACRLLSSGFIHF</sequence>
<protein>
    <submittedName>
        <fullName evidence="2">SFRICE_021912</fullName>
    </submittedName>
</protein>
<keyword evidence="1" id="KW-0472">Membrane</keyword>
<keyword evidence="1" id="KW-1133">Transmembrane helix</keyword>
<name>A0A2H1VTR2_SPOFR</name>
<dbReference type="EMBL" id="ODYU01004369">
    <property type="protein sequence ID" value="SOQ44178.1"/>
    <property type="molecule type" value="Genomic_DNA"/>
</dbReference>
<proteinExistence type="predicted"/>
<dbReference type="AlphaFoldDB" id="A0A2H1VTR2"/>
<feature type="transmembrane region" description="Helical" evidence="1">
    <location>
        <begin position="36"/>
        <end position="58"/>
    </location>
</feature>
<keyword evidence="1" id="KW-0812">Transmembrane</keyword>
<organism evidence="2">
    <name type="scientific">Spodoptera frugiperda</name>
    <name type="common">Fall armyworm</name>
    <dbReference type="NCBI Taxonomy" id="7108"/>
    <lineage>
        <taxon>Eukaryota</taxon>
        <taxon>Metazoa</taxon>
        <taxon>Ecdysozoa</taxon>
        <taxon>Arthropoda</taxon>
        <taxon>Hexapoda</taxon>
        <taxon>Insecta</taxon>
        <taxon>Pterygota</taxon>
        <taxon>Neoptera</taxon>
        <taxon>Endopterygota</taxon>
        <taxon>Lepidoptera</taxon>
        <taxon>Glossata</taxon>
        <taxon>Ditrysia</taxon>
        <taxon>Noctuoidea</taxon>
        <taxon>Noctuidae</taxon>
        <taxon>Amphipyrinae</taxon>
        <taxon>Spodoptera</taxon>
    </lineage>
</organism>